<dbReference type="EMBL" id="MU273499">
    <property type="protein sequence ID" value="KAI0034493.1"/>
    <property type="molecule type" value="Genomic_DNA"/>
</dbReference>
<protein>
    <submittedName>
        <fullName evidence="1">Uncharacterized protein</fullName>
    </submittedName>
</protein>
<evidence type="ECO:0000313" key="1">
    <source>
        <dbReference type="EMBL" id="KAI0034493.1"/>
    </source>
</evidence>
<gene>
    <name evidence="1" type="ORF">K488DRAFT_83898</name>
</gene>
<reference evidence="1" key="2">
    <citation type="journal article" date="2022" name="New Phytol.">
        <title>Evolutionary transition to the ectomycorrhizal habit in the genomes of a hyperdiverse lineage of mushroom-forming fungi.</title>
        <authorList>
            <person name="Looney B."/>
            <person name="Miyauchi S."/>
            <person name="Morin E."/>
            <person name="Drula E."/>
            <person name="Courty P.E."/>
            <person name="Kohler A."/>
            <person name="Kuo A."/>
            <person name="LaButti K."/>
            <person name="Pangilinan J."/>
            <person name="Lipzen A."/>
            <person name="Riley R."/>
            <person name="Andreopoulos W."/>
            <person name="He G."/>
            <person name="Johnson J."/>
            <person name="Nolan M."/>
            <person name="Tritt A."/>
            <person name="Barry K.W."/>
            <person name="Grigoriev I.V."/>
            <person name="Nagy L.G."/>
            <person name="Hibbett D."/>
            <person name="Henrissat B."/>
            <person name="Matheny P.B."/>
            <person name="Labbe J."/>
            <person name="Martin F.M."/>
        </authorList>
    </citation>
    <scope>NUCLEOTIDE SEQUENCE</scope>
    <source>
        <strain evidence="1">EC-137</strain>
    </source>
</reference>
<dbReference type="Proteomes" id="UP000814128">
    <property type="component" value="Unassembled WGS sequence"/>
</dbReference>
<sequence length="170" mass="18733">MSIKSELDGLVRSSHVVLGLILWELFSYLDFDWSVITGKRPRRWTFWGWLWPVIAIILHAPSVVVLVLPVDEPIRNAPLVPSVALLAIAAAHLYRGLILEVHCDHVLSIPSFVRVGKQSQLIQSGVLRIYPQSAEASTFSDAAPAVMGAIHIDVNAVAECDSKEDFEAAK</sequence>
<accession>A0ACB8QSL1</accession>
<reference evidence="1" key="1">
    <citation type="submission" date="2021-02" db="EMBL/GenBank/DDBJ databases">
        <authorList>
            <consortium name="DOE Joint Genome Institute"/>
            <person name="Ahrendt S."/>
            <person name="Looney B.P."/>
            <person name="Miyauchi S."/>
            <person name="Morin E."/>
            <person name="Drula E."/>
            <person name="Courty P.E."/>
            <person name="Chicoki N."/>
            <person name="Fauchery L."/>
            <person name="Kohler A."/>
            <person name="Kuo A."/>
            <person name="Labutti K."/>
            <person name="Pangilinan J."/>
            <person name="Lipzen A."/>
            <person name="Riley R."/>
            <person name="Andreopoulos W."/>
            <person name="He G."/>
            <person name="Johnson J."/>
            <person name="Barry K.W."/>
            <person name="Grigoriev I.V."/>
            <person name="Nagy L."/>
            <person name="Hibbett D."/>
            <person name="Henrissat B."/>
            <person name="Matheny P.B."/>
            <person name="Labbe J."/>
            <person name="Martin F."/>
        </authorList>
    </citation>
    <scope>NUCLEOTIDE SEQUENCE</scope>
    <source>
        <strain evidence="1">EC-137</strain>
    </source>
</reference>
<evidence type="ECO:0000313" key="2">
    <source>
        <dbReference type="Proteomes" id="UP000814128"/>
    </source>
</evidence>
<organism evidence="1 2">
    <name type="scientific">Vararia minispora EC-137</name>
    <dbReference type="NCBI Taxonomy" id="1314806"/>
    <lineage>
        <taxon>Eukaryota</taxon>
        <taxon>Fungi</taxon>
        <taxon>Dikarya</taxon>
        <taxon>Basidiomycota</taxon>
        <taxon>Agaricomycotina</taxon>
        <taxon>Agaricomycetes</taxon>
        <taxon>Russulales</taxon>
        <taxon>Lachnocladiaceae</taxon>
        <taxon>Vararia</taxon>
    </lineage>
</organism>
<name>A0ACB8QSL1_9AGAM</name>
<proteinExistence type="predicted"/>
<keyword evidence="2" id="KW-1185">Reference proteome</keyword>
<comment type="caution">
    <text evidence="1">The sequence shown here is derived from an EMBL/GenBank/DDBJ whole genome shotgun (WGS) entry which is preliminary data.</text>
</comment>